<dbReference type="PATRIC" id="fig|1229783.3.peg.1797"/>
<dbReference type="Proteomes" id="UP000009885">
    <property type="component" value="Unassembled WGS sequence"/>
</dbReference>
<dbReference type="GO" id="GO:0030001">
    <property type="term" value="P:metal ion transport"/>
    <property type="evidence" value="ECO:0007669"/>
    <property type="project" value="UniProtKB-ARBA"/>
</dbReference>
<dbReference type="Pfam" id="PF02386">
    <property type="entry name" value="TrkH"/>
    <property type="match status" value="1"/>
</dbReference>
<feature type="transmembrane region" description="Helical" evidence="8">
    <location>
        <begin position="120"/>
        <end position="141"/>
    </location>
</feature>
<feature type="transmembrane region" description="Helical" evidence="8">
    <location>
        <begin position="336"/>
        <end position="361"/>
    </location>
</feature>
<evidence type="ECO:0000256" key="7">
    <source>
        <dbReference type="ARBA" id="ARBA00023136"/>
    </source>
</evidence>
<keyword evidence="2" id="KW-0813">Transport</keyword>
<dbReference type="PANTHER" id="PTHR32024:SF1">
    <property type="entry name" value="KTR SYSTEM POTASSIUM UPTAKE PROTEIN B"/>
    <property type="match status" value="1"/>
</dbReference>
<evidence type="ECO:0000313" key="9">
    <source>
        <dbReference type="EMBL" id="EKU46565.1"/>
    </source>
</evidence>
<dbReference type="InterPro" id="IPR003445">
    <property type="entry name" value="Cat_transpt"/>
</dbReference>
<sequence length="434" mass="47894">MKGFKRLIIIYLSVFLITTLIGSILLYIPWSGKTHISFIDSFFLATSAFTVTGLSTVDMPQTFNGLGEMVILILIQIGGLGIITVMLFAFAITQRHISLQSRSLLMITWNEDQSGGVVRMLYQLIIYSLVVEFFGFLFLMLTFVPEYGLAKGSFISLFTSVSAFNNAGFSLFSDSLMPFVSDPIVNIVVSLLIILGGLGPLVVFNLATTKRFSKLTLHTKVVLTMTGVLILIGTFFYFVLKYSNTLEGMGLPEKLLASLFQSVSTRTAGFNTIDMGALNSPTYLITFILMFIGAAPISSAGGIKVTSFALILLFMWSTINGTKRPHMFKRTINQNVINKALLIGMSSLFLIFTMTILVASFEPKFNLMQIMFEIVSAFGTVGLSTGITPDLTLPSKILIIILMIIGKIGILTFLNLLKEPQNNQYYYSEGKLHL</sequence>
<dbReference type="eggNOG" id="COG0168">
    <property type="taxonomic scope" value="Bacteria"/>
</dbReference>
<keyword evidence="3" id="KW-1003">Cell membrane</keyword>
<feature type="transmembrane region" description="Helical" evidence="8">
    <location>
        <begin position="69"/>
        <end position="92"/>
    </location>
</feature>
<dbReference type="OrthoDB" id="9810952at2"/>
<protein>
    <submittedName>
        <fullName evidence="9">Trk-type K+ transport system membrane component</fullName>
    </submittedName>
</protein>
<keyword evidence="4 8" id="KW-0812">Transmembrane</keyword>
<accession>K9AYH2</accession>
<dbReference type="AlphaFoldDB" id="K9AYH2"/>
<feature type="transmembrane region" description="Helical" evidence="8">
    <location>
        <begin position="7"/>
        <end position="30"/>
    </location>
</feature>
<evidence type="ECO:0000256" key="8">
    <source>
        <dbReference type="SAM" id="Phobius"/>
    </source>
</evidence>
<organism evidence="9 10">
    <name type="scientific">Staphylococcus massiliensis S46</name>
    <dbReference type="NCBI Taxonomy" id="1229783"/>
    <lineage>
        <taxon>Bacteria</taxon>
        <taxon>Bacillati</taxon>
        <taxon>Bacillota</taxon>
        <taxon>Bacilli</taxon>
        <taxon>Bacillales</taxon>
        <taxon>Staphylococcaceae</taxon>
        <taxon>Staphylococcus</taxon>
    </lineage>
</organism>
<feature type="transmembrane region" description="Helical" evidence="8">
    <location>
        <begin position="184"/>
        <end position="209"/>
    </location>
</feature>
<dbReference type="RefSeq" id="WP_009384114.1">
    <property type="nucleotide sequence ID" value="NZ_AMSQ01000016.1"/>
</dbReference>
<name>K9AYH2_9STAP</name>
<comment type="caution">
    <text evidence="9">The sequence shown here is derived from an EMBL/GenBank/DDBJ whole genome shotgun (WGS) entry which is preliminary data.</text>
</comment>
<feature type="transmembrane region" description="Helical" evidence="8">
    <location>
        <begin position="397"/>
        <end position="417"/>
    </location>
</feature>
<keyword evidence="10" id="KW-1185">Reference proteome</keyword>
<keyword evidence="5 8" id="KW-1133">Transmembrane helix</keyword>
<feature type="transmembrane region" description="Helical" evidence="8">
    <location>
        <begin position="221"/>
        <end position="240"/>
    </location>
</feature>
<gene>
    <name evidence="9" type="ORF">C273_08941</name>
</gene>
<dbReference type="STRING" id="1229783.C273_08941"/>
<evidence type="ECO:0000256" key="3">
    <source>
        <dbReference type="ARBA" id="ARBA00022475"/>
    </source>
</evidence>
<dbReference type="PANTHER" id="PTHR32024">
    <property type="entry name" value="TRK SYSTEM POTASSIUM UPTAKE PROTEIN TRKG-RELATED"/>
    <property type="match status" value="1"/>
</dbReference>
<proteinExistence type="predicted"/>
<evidence type="ECO:0000256" key="1">
    <source>
        <dbReference type="ARBA" id="ARBA00004651"/>
    </source>
</evidence>
<evidence type="ECO:0000256" key="6">
    <source>
        <dbReference type="ARBA" id="ARBA00023065"/>
    </source>
</evidence>
<reference evidence="9 10" key="1">
    <citation type="journal article" date="2013" name="Genome Announc.">
        <title>Genome Sequence of Staphylococcus massiliensis Strain S46, Isolated from the Surface of Healthy Human Skin.</title>
        <authorList>
            <person name="Srivastav R."/>
            <person name="Singh A."/>
            <person name="Jangir P.K."/>
            <person name="Kumari C."/>
            <person name="Muduli S."/>
            <person name="Sharma R."/>
        </authorList>
    </citation>
    <scope>NUCLEOTIDE SEQUENCE [LARGE SCALE GENOMIC DNA]</scope>
    <source>
        <strain evidence="9 10">S46</strain>
    </source>
</reference>
<evidence type="ECO:0000313" key="10">
    <source>
        <dbReference type="Proteomes" id="UP000009885"/>
    </source>
</evidence>
<dbReference type="GO" id="GO:0005886">
    <property type="term" value="C:plasma membrane"/>
    <property type="evidence" value="ECO:0007669"/>
    <property type="project" value="UniProtKB-SubCell"/>
</dbReference>
<comment type="subcellular location">
    <subcellularLocation>
        <location evidence="1">Cell membrane</location>
        <topology evidence="1">Multi-pass membrane protein</topology>
    </subcellularLocation>
</comment>
<keyword evidence="6" id="KW-0406">Ion transport</keyword>
<evidence type="ECO:0000256" key="2">
    <source>
        <dbReference type="ARBA" id="ARBA00022448"/>
    </source>
</evidence>
<dbReference type="EMBL" id="AMSQ01000016">
    <property type="protein sequence ID" value="EKU46565.1"/>
    <property type="molecule type" value="Genomic_DNA"/>
</dbReference>
<evidence type="ECO:0000256" key="5">
    <source>
        <dbReference type="ARBA" id="ARBA00022989"/>
    </source>
</evidence>
<feature type="transmembrane region" description="Helical" evidence="8">
    <location>
        <begin position="283"/>
        <end position="316"/>
    </location>
</feature>
<evidence type="ECO:0000256" key="4">
    <source>
        <dbReference type="ARBA" id="ARBA00022692"/>
    </source>
</evidence>
<keyword evidence="7 8" id="KW-0472">Membrane</keyword>
<dbReference type="GO" id="GO:0008324">
    <property type="term" value="F:monoatomic cation transmembrane transporter activity"/>
    <property type="evidence" value="ECO:0007669"/>
    <property type="project" value="InterPro"/>
</dbReference>